<protein>
    <submittedName>
        <fullName evidence="2">Uncharacterized protein</fullName>
    </submittedName>
</protein>
<dbReference type="EMBL" id="FOHB01000010">
    <property type="protein sequence ID" value="SES48235.1"/>
    <property type="molecule type" value="Genomic_DNA"/>
</dbReference>
<dbReference type="STRING" id="587636.SAMN05216199_0073"/>
<evidence type="ECO:0000313" key="2">
    <source>
        <dbReference type="EMBL" id="SES48235.1"/>
    </source>
</evidence>
<dbReference type="Proteomes" id="UP000199019">
    <property type="component" value="Unassembled WGS sequence"/>
</dbReference>
<reference evidence="3" key="1">
    <citation type="submission" date="2016-10" db="EMBL/GenBank/DDBJ databases">
        <authorList>
            <person name="Varghese N."/>
            <person name="Submissions S."/>
        </authorList>
    </citation>
    <scope>NUCLEOTIDE SEQUENCE [LARGE SCALE GENOMIC DNA]</scope>
    <source>
        <strain evidence="3">CGMCC 1.6963</strain>
    </source>
</reference>
<accession>A0A1H9XPZ8</accession>
<gene>
    <name evidence="2" type="ORF">SAMN05216199_0073</name>
</gene>
<keyword evidence="3" id="KW-1185">Reference proteome</keyword>
<evidence type="ECO:0000256" key="1">
    <source>
        <dbReference type="SAM" id="MobiDB-lite"/>
    </source>
</evidence>
<dbReference type="AlphaFoldDB" id="A0A1H9XPZ8"/>
<feature type="region of interest" description="Disordered" evidence="1">
    <location>
        <begin position="216"/>
        <end position="238"/>
    </location>
</feature>
<sequence>MSRRVALSPDIVPVLSTGRHRSPRKGACFMEMASFLAGERWSDHPKCTHPLLAGLARQINDTVPDSVRSRLAPMIPSVIGLTSDDLHVDARLALHCATTALPVASATRQNVLALGILSCERVLAELDGRPRDSMTPRSREVLDRVPAAEQWAREFRADLPLTARAFRRQTAPHLVALAVEGMSEACVEDPYGQLVDLLADCIAMTAEMVGPRTATGTPVTWGGAPDGSDVPERAAADS</sequence>
<proteinExistence type="predicted"/>
<dbReference type="OrthoDB" id="7264945at2"/>
<organism evidence="2 3">
    <name type="scientific">Pedococcus cremeus</name>
    <dbReference type="NCBI Taxonomy" id="587636"/>
    <lineage>
        <taxon>Bacteria</taxon>
        <taxon>Bacillati</taxon>
        <taxon>Actinomycetota</taxon>
        <taxon>Actinomycetes</taxon>
        <taxon>Micrococcales</taxon>
        <taxon>Intrasporangiaceae</taxon>
        <taxon>Pedococcus</taxon>
    </lineage>
</organism>
<name>A0A1H9XPZ8_9MICO</name>
<evidence type="ECO:0000313" key="3">
    <source>
        <dbReference type="Proteomes" id="UP000199019"/>
    </source>
</evidence>
<dbReference type="RefSeq" id="WP_143056323.1">
    <property type="nucleotide sequence ID" value="NZ_FOHB01000010.1"/>
</dbReference>